<comment type="caution">
    <text evidence="5">Lacks conserved residue(s) required for the propagation of feature annotation.</text>
</comment>
<dbReference type="Pfam" id="PF02237">
    <property type="entry name" value="BPL_C"/>
    <property type="match status" value="1"/>
</dbReference>
<sequence>MQSTMRKQLLQIFSEANGEFVSGQTISEKLGCSRTAVWKHMEDLRTEGYELEAIRRLGYRITSKPDKVTANEIQLGLQTDFIGRTVYFEESVESTQHVAAKLAYEGAAEGTIVVAEEQTAGRGRLSRKWYSPKGTGVWMSIILRPSIPVHHAPQLTLLAAVSVAQAIEKCTGVNVGIKWPNDILINGKKTVGILTEMQADPDKINAVIMGIGINANQQTEHFVDEIKQIATSLAIESGKPIVRAELMQQIFLQMEKLYKEYLNNGFTVVKLLWESYAVSIGKEITARTMRRTITGVAKGITDDGVLLLEDHQGYIHHIHSADIEMN</sequence>
<dbReference type="InterPro" id="IPR004408">
    <property type="entry name" value="Biotin_CoA_COase_ligase"/>
</dbReference>
<keyword evidence="2 5" id="KW-0547">Nucleotide-binding</keyword>
<dbReference type="NCBIfam" id="TIGR00121">
    <property type="entry name" value="birA_ligase"/>
    <property type="match status" value="1"/>
</dbReference>
<dbReference type="HAMAP" id="MF_00978">
    <property type="entry name" value="Bifunct_BirA"/>
    <property type="match status" value="1"/>
</dbReference>
<dbReference type="Gene3D" id="1.10.10.10">
    <property type="entry name" value="Winged helix-like DNA-binding domain superfamily/Winged helix DNA-binding domain"/>
    <property type="match status" value="1"/>
</dbReference>
<dbReference type="GO" id="GO:0016740">
    <property type="term" value="F:transferase activity"/>
    <property type="evidence" value="ECO:0007669"/>
    <property type="project" value="UniProtKB-ARBA"/>
</dbReference>
<feature type="DNA-binding region" description="H-T-H motif" evidence="5">
    <location>
        <begin position="23"/>
        <end position="42"/>
    </location>
</feature>
<comment type="caution">
    <text evidence="7">The sequence shown here is derived from an EMBL/GenBank/DDBJ whole genome shotgun (WGS) entry which is preliminary data.</text>
</comment>
<feature type="domain" description="BPL/LPL catalytic" evidence="6">
    <location>
        <begin position="71"/>
        <end position="262"/>
    </location>
</feature>
<dbReference type="GO" id="GO:0005737">
    <property type="term" value="C:cytoplasm"/>
    <property type="evidence" value="ECO:0007669"/>
    <property type="project" value="TreeGrafter"/>
</dbReference>
<dbReference type="GO" id="GO:0009249">
    <property type="term" value="P:protein lipoylation"/>
    <property type="evidence" value="ECO:0007669"/>
    <property type="project" value="UniProtKB-ARBA"/>
</dbReference>
<dbReference type="InterPro" id="IPR008988">
    <property type="entry name" value="Transcriptional_repressor_C"/>
</dbReference>
<evidence type="ECO:0000259" key="6">
    <source>
        <dbReference type="PROSITE" id="PS51733"/>
    </source>
</evidence>
<accession>A0AAX2CEY5</accession>
<name>A0AAX2CEY5_9BACI</name>
<keyword evidence="5" id="KW-0804">Transcription</keyword>
<gene>
    <name evidence="5" type="primary">birA</name>
    <name evidence="7" type="ORF">BCB44BAC_01405</name>
</gene>
<dbReference type="InterPro" id="IPR013196">
    <property type="entry name" value="HTH_11"/>
</dbReference>
<dbReference type="EMBL" id="FMIK01000019">
    <property type="protein sequence ID" value="SCL88698.1"/>
    <property type="molecule type" value="Genomic_DNA"/>
</dbReference>
<dbReference type="InterPro" id="IPR045864">
    <property type="entry name" value="aa-tRNA-synth_II/BPL/LPL"/>
</dbReference>
<dbReference type="RefSeq" id="WP_048722591.1">
    <property type="nucleotide sequence ID" value="NZ_CP024101.1"/>
</dbReference>
<comment type="similarity">
    <text evidence="5">Belongs to the biotin--protein ligase family.</text>
</comment>
<keyword evidence="4 5" id="KW-0092">Biotin</keyword>
<dbReference type="Proteomes" id="UP000242164">
    <property type="component" value="Unassembled WGS sequence"/>
</dbReference>
<keyword evidence="5" id="KW-0805">Transcription regulation</keyword>
<evidence type="ECO:0000256" key="5">
    <source>
        <dbReference type="HAMAP-Rule" id="MF_00978"/>
    </source>
</evidence>
<evidence type="ECO:0000256" key="2">
    <source>
        <dbReference type="ARBA" id="ARBA00022741"/>
    </source>
</evidence>
<protein>
    <recommendedName>
        <fullName evidence="5">Bifunctional ligase/repressor BirA</fullName>
    </recommendedName>
    <alternativeName>
        <fullName evidence="5">Biotin--[acetyl-CoA-carboxylase] ligase</fullName>
        <ecNumber evidence="5">6.3.4.15</ecNumber>
    </alternativeName>
    <alternativeName>
        <fullName evidence="5">Biotin--protein ligase</fullName>
    </alternativeName>
    <alternativeName>
        <fullName evidence="5">Biotin-[acetyl-CoA carboxylase] synthetase</fullName>
    </alternativeName>
</protein>
<dbReference type="AlphaFoldDB" id="A0AAX2CEY5"/>
<keyword evidence="5" id="KW-0238">DNA-binding</keyword>
<evidence type="ECO:0000256" key="4">
    <source>
        <dbReference type="ARBA" id="ARBA00023267"/>
    </source>
</evidence>
<dbReference type="PANTHER" id="PTHR12835">
    <property type="entry name" value="BIOTIN PROTEIN LIGASE"/>
    <property type="match status" value="1"/>
</dbReference>
<dbReference type="PROSITE" id="PS51733">
    <property type="entry name" value="BPL_LPL_CATALYTIC"/>
    <property type="match status" value="1"/>
</dbReference>
<dbReference type="GO" id="GO:0004077">
    <property type="term" value="F:biotin--[biotin carboxyl-carrier protein] ligase activity"/>
    <property type="evidence" value="ECO:0007669"/>
    <property type="project" value="UniProtKB-UniRule"/>
</dbReference>
<feature type="binding site" evidence="5">
    <location>
        <position position="189"/>
    </location>
    <ligand>
        <name>biotin</name>
        <dbReference type="ChEBI" id="CHEBI:57586"/>
    </ligand>
</feature>
<comment type="catalytic activity">
    <reaction evidence="5">
        <text>biotin + L-lysyl-[protein] + ATP = N(6)-biotinyl-L-lysyl-[protein] + AMP + diphosphate + H(+)</text>
        <dbReference type="Rhea" id="RHEA:11756"/>
        <dbReference type="Rhea" id="RHEA-COMP:9752"/>
        <dbReference type="Rhea" id="RHEA-COMP:10505"/>
        <dbReference type="ChEBI" id="CHEBI:15378"/>
        <dbReference type="ChEBI" id="CHEBI:29969"/>
        <dbReference type="ChEBI" id="CHEBI:30616"/>
        <dbReference type="ChEBI" id="CHEBI:33019"/>
        <dbReference type="ChEBI" id="CHEBI:57586"/>
        <dbReference type="ChEBI" id="CHEBI:83144"/>
        <dbReference type="ChEBI" id="CHEBI:456215"/>
        <dbReference type="EC" id="6.3.4.15"/>
    </reaction>
</comment>
<dbReference type="Gene3D" id="3.30.930.10">
    <property type="entry name" value="Bira Bifunctional Protein, Domain 2"/>
    <property type="match status" value="1"/>
</dbReference>
<proteinExistence type="inferred from homology"/>
<dbReference type="InterPro" id="IPR030855">
    <property type="entry name" value="Bifunct_BirA"/>
</dbReference>
<dbReference type="Pfam" id="PF03099">
    <property type="entry name" value="BPL_LplA_LipB"/>
    <property type="match status" value="1"/>
</dbReference>
<organism evidence="7 8">
    <name type="scientific">Bacillus cytotoxicus</name>
    <dbReference type="NCBI Taxonomy" id="580165"/>
    <lineage>
        <taxon>Bacteria</taxon>
        <taxon>Bacillati</taxon>
        <taxon>Bacillota</taxon>
        <taxon>Bacilli</taxon>
        <taxon>Bacillales</taxon>
        <taxon>Bacillaceae</taxon>
        <taxon>Bacillus</taxon>
        <taxon>Bacillus cereus group</taxon>
    </lineage>
</organism>
<dbReference type="SUPFAM" id="SSF46785">
    <property type="entry name" value="Winged helix' DNA-binding domain"/>
    <property type="match status" value="1"/>
</dbReference>
<dbReference type="GO" id="GO:0006355">
    <property type="term" value="P:regulation of DNA-templated transcription"/>
    <property type="evidence" value="ECO:0007669"/>
    <property type="project" value="UniProtKB-UniRule"/>
</dbReference>
<feature type="binding site" evidence="5">
    <location>
        <position position="118"/>
    </location>
    <ligand>
        <name>biotin</name>
        <dbReference type="ChEBI" id="CHEBI:57586"/>
    </ligand>
</feature>
<keyword evidence="5" id="KW-0678">Repressor</keyword>
<dbReference type="SUPFAM" id="SSF55681">
    <property type="entry name" value="Class II aaRS and biotin synthetases"/>
    <property type="match status" value="1"/>
</dbReference>
<evidence type="ECO:0000313" key="8">
    <source>
        <dbReference type="Proteomes" id="UP000242164"/>
    </source>
</evidence>
<dbReference type="GO" id="GO:0003677">
    <property type="term" value="F:DNA binding"/>
    <property type="evidence" value="ECO:0007669"/>
    <property type="project" value="UniProtKB-UniRule"/>
</dbReference>
<dbReference type="Gene3D" id="2.30.30.100">
    <property type="match status" value="1"/>
</dbReference>
<dbReference type="InterPro" id="IPR003142">
    <property type="entry name" value="BPL_C"/>
</dbReference>
<dbReference type="InterPro" id="IPR036388">
    <property type="entry name" value="WH-like_DNA-bd_sf"/>
</dbReference>
<dbReference type="InterPro" id="IPR004143">
    <property type="entry name" value="BPL_LPL_catalytic"/>
</dbReference>
<keyword evidence="1 5" id="KW-0436">Ligase</keyword>
<dbReference type="EC" id="6.3.4.15" evidence="5"/>
<reference evidence="7 8" key="1">
    <citation type="submission" date="2016-08" db="EMBL/GenBank/DDBJ databases">
        <authorList>
            <person name="Loux V."/>
            <person name="Rue O."/>
        </authorList>
    </citation>
    <scope>NUCLEOTIDE SEQUENCE [LARGE SCALE GENOMIC DNA]</scope>
    <source>
        <strain evidence="7 8">AFSSA_08CEB44bac</strain>
    </source>
</reference>
<dbReference type="SUPFAM" id="SSF50037">
    <property type="entry name" value="C-terminal domain of transcriptional repressors"/>
    <property type="match status" value="1"/>
</dbReference>
<comment type="function">
    <text evidence="5">Acts both as a biotin--[acetyl-CoA-carboxylase] ligase and a repressor.</text>
</comment>
<keyword evidence="3 5" id="KW-0067">ATP-binding</keyword>
<dbReference type="GO" id="GO:0005524">
    <property type="term" value="F:ATP binding"/>
    <property type="evidence" value="ECO:0007669"/>
    <property type="project" value="UniProtKB-UniRule"/>
</dbReference>
<dbReference type="PANTHER" id="PTHR12835:SF5">
    <property type="entry name" value="BIOTIN--PROTEIN LIGASE"/>
    <property type="match status" value="1"/>
</dbReference>
<dbReference type="InterPro" id="IPR036390">
    <property type="entry name" value="WH_DNA-bd_sf"/>
</dbReference>
<evidence type="ECO:0000256" key="3">
    <source>
        <dbReference type="ARBA" id="ARBA00022840"/>
    </source>
</evidence>
<evidence type="ECO:0000313" key="7">
    <source>
        <dbReference type="EMBL" id="SCL88698.1"/>
    </source>
</evidence>
<feature type="binding site" evidence="5">
    <location>
        <begin position="122"/>
        <end position="124"/>
    </location>
    <ligand>
        <name>biotin</name>
        <dbReference type="ChEBI" id="CHEBI:57586"/>
    </ligand>
</feature>
<evidence type="ECO:0000256" key="1">
    <source>
        <dbReference type="ARBA" id="ARBA00022598"/>
    </source>
</evidence>
<dbReference type="Pfam" id="PF08279">
    <property type="entry name" value="HTH_11"/>
    <property type="match status" value="1"/>
</dbReference>
<dbReference type="CDD" id="cd16442">
    <property type="entry name" value="BPL"/>
    <property type="match status" value="1"/>
</dbReference>